<dbReference type="EMBL" id="MCGN01000004">
    <property type="protein sequence ID" value="ORY97499.1"/>
    <property type="molecule type" value="Genomic_DNA"/>
</dbReference>
<comment type="similarity">
    <text evidence="7">Belongs to the cyclic nucleotide phosphodiesterase family.</text>
</comment>
<dbReference type="Proteomes" id="UP000242180">
    <property type="component" value="Unassembled WGS sequence"/>
</dbReference>
<evidence type="ECO:0000259" key="9">
    <source>
        <dbReference type="PROSITE" id="PS50110"/>
    </source>
</evidence>
<dbReference type="InterPro" id="IPR003607">
    <property type="entry name" value="HD/PDEase_dom"/>
</dbReference>
<feature type="active site" description="Proton donor" evidence="3">
    <location>
        <position position="269"/>
    </location>
</feature>
<comment type="cofactor">
    <cofactor evidence="7">
        <name>a divalent metal cation</name>
        <dbReference type="ChEBI" id="CHEBI:60240"/>
    </cofactor>
    <text evidence="7">Binds 2 divalent metal cations per subunit. Site 1 may preferentially bind zinc ions, while site 2 has a preference for magnesium and/or manganese ions.</text>
</comment>
<dbReference type="InterPro" id="IPR036971">
    <property type="entry name" value="PDEase_catalytic_dom_sf"/>
</dbReference>
<keyword evidence="6" id="KW-0597">Phosphoprotein</keyword>
<evidence type="ECO:0000256" key="4">
    <source>
        <dbReference type="PIRSR" id="PIRSR623088-2"/>
    </source>
</evidence>
<dbReference type="OrthoDB" id="546632at2759"/>
<feature type="compositionally biased region" description="Polar residues" evidence="8">
    <location>
        <begin position="589"/>
        <end position="604"/>
    </location>
</feature>
<evidence type="ECO:0000256" key="1">
    <source>
        <dbReference type="ARBA" id="ARBA00022723"/>
    </source>
</evidence>
<gene>
    <name evidence="11" type="ORF">BCR43DRAFT_489881</name>
</gene>
<dbReference type="PROSITE" id="PS51845">
    <property type="entry name" value="PDEASE_I_2"/>
    <property type="match status" value="1"/>
</dbReference>
<feature type="binding site" evidence="5">
    <location>
        <position position="444"/>
    </location>
    <ligand>
        <name>Zn(2+)</name>
        <dbReference type="ChEBI" id="CHEBI:29105"/>
        <label>1</label>
    </ligand>
</feature>
<evidence type="ECO:0000256" key="5">
    <source>
        <dbReference type="PIRSR" id="PIRSR623088-3"/>
    </source>
</evidence>
<evidence type="ECO:0000256" key="3">
    <source>
        <dbReference type="PIRSR" id="PIRSR623088-1"/>
    </source>
</evidence>
<evidence type="ECO:0000259" key="10">
    <source>
        <dbReference type="PROSITE" id="PS51845"/>
    </source>
</evidence>
<organism evidence="11 12">
    <name type="scientific">Syncephalastrum racemosum</name>
    <name type="common">Filamentous fungus</name>
    <dbReference type="NCBI Taxonomy" id="13706"/>
    <lineage>
        <taxon>Eukaryota</taxon>
        <taxon>Fungi</taxon>
        <taxon>Fungi incertae sedis</taxon>
        <taxon>Mucoromycota</taxon>
        <taxon>Mucoromycotina</taxon>
        <taxon>Mucoromycetes</taxon>
        <taxon>Mucorales</taxon>
        <taxon>Syncephalastraceae</taxon>
        <taxon>Syncephalastrum</taxon>
    </lineage>
</organism>
<evidence type="ECO:0000256" key="2">
    <source>
        <dbReference type="ARBA" id="ARBA00022801"/>
    </source>
</evidence>
<dbReference type="PROSITE" id="PS50110">
    <property type="entry name" value="RESPONSE_REGULATORY"/>
    <property type="match status" value="1"/>
</dbReference>
<dbReference type="SUPFAM" id="SSF109604">
    <property type="entry name" value="HD-domain/PDEase-like"/>
    <property type="match status" value="1"/>
</dbReference>
<dbReference type="EC" id="3.1.4.-" evidence="7"/>
<accession>A0A1X2HF05</accession>
<dbReference type="InterPro" id="IPR023088">
    <property type="entry name" value="PDEase"/>
</dbReference>
<dbReference type="InterPro" id="IPR001789">
    <property type="entry name" value="Sig_transdc_resp-reg_receiver"/>
</dbReference>
<dbReference type="InParanoid" id="A0A1X2HF05"/>
<dbReference type="AlphaFoldDB" id="A0A1X2HF05"/>
<dbReference type="GO" id="GO:0000160">
    <property type="term" value="P:phosphorelay signal transduction system"/>
    <property type="evidence" value="ECO:0007669"/>
    <property type="project" value="InterPro"/>
</dbReference>
<feature type="compositionally biased region" description="Acidic residues" evidence="8">
    <location>
        <begin position="549"/>
        <end position="558"/>
    </location>
</feature>
<dbReference type="InterPro" id="IPR011006">
    <property type="entry name" value="CheY-like_superfamily"/>
</dbReference>
<dbReference type="PRINTS" id="PR00387">
    <property type="entry name" value="PDIESTERASE1"/>
</dbReference>
<dbReference type="InterPro" id="IPR002073">
    <property type="entry name" value="PDEase_catalytic_dom"/>
</dbReference>
<dbReference type="InterPro" id="IPR023174">
    <property type="entry name" value="PDEase_CS"/>
</dbReference>
<feature type="compositionally biased region" description="Basic and acidic residues" evidence="8">
    <location>
        <begin position="607"/>
        <end position="616"/>
    </location>
</feature>
<feature type="binding site" evidence="4">
    <location>
        <position position="328"/>
    </location>
    <ligand>
        <name>AMP</name>
        <dbReference type="ChEBI" id="CHEBI:456215"/>
    </ligand>
</feature>
<dbReference type="STRING" id="13706.A0A1X2HF05"/>
<feature type="binding site" evidence="5">
    <location>
        <position position="273"/>
    </location>
    <ligand>
        <name>Zn(2+)</name>
        <dbReference type="ChEBI" id="CHEBI:29105"/>
        <label>1</label>
    </ligand>
</feature>
<feature type="compositionally biased region" description="Basic and acidic residues" evidence="8">
    <location>
        <begin position="559"/>
        <end position="587"/>
    </location>
</feature>
<feature type="binding site" evidence="5">
    <location>
        <position position="328"/>
    </location>
    <ligand>
        <name>Zn(2+)</name>
        <dbReference type="ChEBI" id="CHEBI:29105"/>
        <label>2</label>
    </ligand>
</feature>
<sequence length="678" mass="76555">MNPSECNVILARHQHLPVRDPAVDILDPLFKQVTTAEPASEVLQLLTTLQQSNIPTLLLVDLDSLQDRSQSLDFLCSLIKHIEKAKLKSVVPIAYSSDDSFSIMLECLHLGSADYIVKPLELSVAKTMFLNVTRYRFQRLKANDLCKASPLLRQSQNLSPPGEAWVHFQNRLKAVFMEDAGPRERHASRGTDLSSNLSEERIAELKSFLCKWEFSSLDLEPSELTQCVFLIFDQVLSCHDLGDLTVSKESLYDFVSDVCASYHNTNPYHNFHHAVDVLQTVYFFLCKMGTVTPLDKAVEANTMPLRSPGRLLQPMDVLALLMASIGHDVGHPGVNNMFMVNSGAPLAILYNDRSVLESFHSMTFFHLLYERPFCELTDPKVNPEYAGFRKSIVHTILATDMGMHKEYMEQIRERSKHFFEHEPGSPDHELNRLTLCAGLIKCADLCNCARPFPIARRWAECLREEFFKQGDLERELGMPVFPINERGKIPLEDFQLGFIKNVALELFELLGSIIPEMQFCVSMMNENIRRWEEIKGHNPHDSGVADVPSAEENDDDLSGAEKKEEIRPYDLTHPEEDERHDNKRDNDAINGNTGKQLPQENGSPGNEIEHLQENHRQPQQKQQQEPSSSPQVPHYTSHPAPRLSLSEPSPPMLAGYDPPTANPSSGQGLATGCHCIIQ</sequence>
<keyword evidence="2 7" id="KW-0378">Hydrolase</keyword>
<feature type="modified residue" description="4-aspartylphosphate" evidence="6">
    <location>
        <position position="61"/>
    </location>
</feature>
<feature type="binding site" evidence="4">
    <location>
        <position position="444"/>
    </location>
    <ligand>
        <name>AMP</name>
        <dbReference type="ChEBI" id="CHEBI:456215"/>
    </ligand>
</feature>
<dbReference type="SUPFAM" id="SSF52172">
    <property type="entry name" value="CheY-like"/>
    <property type="match status" value="1"/>
</dbReference>
<feature type="binding site" evidence="5">
    <location>
        <position position="327"/>
    </location>
    <ligand>
        <name>Zn(2+)</name>
        <dbReference type="ChEBI" id="CHEBI:29105"/>
        <label>1</label>
    </ligand>
</feature>
<evidence type="ECO:0000313" key="12">
    <source>
        <dbReference type="Proteomes" id="UP000242180"/>
    </source>
</evidence>
<dbReference type="GO" id="GO:0004114">
    <property type="term" value="F:3',5'-cyclic-nucleotide phosphodiesterase activity"/>
    <property type="evidence" value="ECO:0007669"/>
    <property type="project" value="InterPro"/>
</dbReference>
<evidence type="ECO:0000313" key="11">
    <source>
        <dbReference type="EMBL" id="ORY97499.1"/>
    </source>
</evidence>
<name>A0A1X2HF05_SYNRA</name>
<feature type="compositionally biased region" description="Low complexity" evidence="8">
    <location>
        <begin position="617"/>
        <end position="631"/>
    </location>
</feature>
<proteinExistence type="inferred from homology"/>
<dbReference type="Pfam" id="PF00233">
    <property type="entry name" value="PDEase_I"/>
    <property type="match status" value="1"/>
</dbReference>
<feature type="domain" description="PDEase" evidence="10">
    <location>
        <begin position="189"/>
        <end position="538"/>
    </location>
</feature>
<dbReference type="CDD" id="cd00156">
    <property type="entry name" value="REC"/>
    <property type="match status" value="1"/>
</dbReference>
<evidence type="ECO:0000256" key="8">
    <source>
        <dbReference type="SAM" id="MobiDB-lite"/>
    </source>
</evidence>
<dbReference type="Gene3D" id="1.10.1300.10">
    <property type="entry name" value="3'5'-cyclic nucleotide phosphodiesterase, catalytic domain"/>
    <property type="match status" value="1"/>
</dbReference>
<reference evidence="11 12" key="1">
    <citation type="submission" date="2016-07" db="EMBL/GenBank/DDBJ databases">
        <title>Pervasive Adenine N6-methylation of Active Genes in Fungi.</title>
        <authorList>
            <consortium name="DOE Joint Genome Institute"/>
            <person name="Mondo S.J."/>
            <person name="Dannebaum R.O."/>
            <person name="Kuo R.C."/>
            <person name="Labutti K."/>
            <person name="Haridas S."/>
            <person name="Kuo A."/>
            <person name="Salamov A."/>
            <person name="Ahrendt S.R."/>
            <person name="Lipzen A."/>
            <person name="Sullivan W."/>
            <person name="Andreopoulos W.B."/>
            <person name="Clum A."/>
            <person name="Lindquist E."/>
            <person name="Daum C."/>
            <person name="Ramamoorthy G.K."/>
            <person name="Gryganskyi A."/>
            <person name="Culley D."/>
            <person name="Magnuson J.K."/>
            <person name="James T.Y."/>
            <person name="O'Malley M.A."/>
            <person name="Stajich J.E."/>
            <person name="Spatafora J.W."/>
            <person name="Visel A."/>
            <person name="Grigoriev I.V."/>
        </authorList>
    </citation>
    <scope>NUCLEOTIDE SEQUENCE [LARGE SCALE GENOMIC DNA]</scope>
    <source>
        <strain evidence="11 12">NRRL 2496</strain>
    </source>
</reference>
<keyword evidence="12" id="KW-1185">Reference proteome</keyword>
<dbReference type="SMART" id="SM00471">
    <property type="entry name" value="HDc"/>
    <property type="match status" value="1"/>
</dbReference>
<feature type="binding site" evidence="4">
    <location>
        <position position="495"/>
    </location>
    <ligand>
        <name>AMP</name>
        <dbReference type="ChEBI" id="CHEBI:456215"/>
    </ligand>
</feature>
<evidence type="ECO:0000256" key="7">
    <source>
        <dbReference type="RuleBase" id="RU363067"/>
    </source>
</evidence>
<dbReference type="PROSITE" id="PS00126">
    <property type="entry name" value="PDEASE_I_1"/>
    <property type="match status" value="1"/>
</dbReference>
<protein>
    <recommendedName>
        <fullName evidence="7">Phosphodiesterase</fullName>
        <ecNumber evidence="7">3.1.4.-</ecNumber>
    </recommendedName>
</protein>
<feature type="binding site" evidence="5">
    <location>
        <position position="328"/>
    </location>
    <ligand>
        <name>Zn(2+)</name>
        <dbReference type="ChEBI" id="CHEBI:29105"/>
        <label>1</label>
    </ligand>
</feature>
<dbReference type="OMA" id="ENIRRWE"/>
<evidence type="ECO:0000256" key="6">
    <source>
        <dbReference type="PROSITE-ProRule" id="PRU00169"/>
    </source>
</evidence>
<feature type="domain" description="Response regulatory" evidence="9">
    <location>
        <begin position="8"/>
        <end position="133"/>
    </location>
</feature>
<keyword evidence="1 5" id="KW-0479">Metal-binding</keyword>
<dbReference type="Gene3D" id="3.40.50.2300">
    <property type="match status" value="1"/>
</dbReference>
<dbReference type="CDD" id="cd00077">
    <property type="entry name" value="HDc"/>
    <property type="match status" value="1"/>
</dbReference>
<dbReference type="PANTHER" id="PTHR11347">
    <property type="entry name" value="CYCLIC NUCLEOTIDE PHOSPHODIESTERASE"/>
    <property type="match status" value="1"/>
</dbReference>
<feature type="binding site" evidence="4">
    <location>
        <begin position="269"/>
        <end position="273"/>
    </location>
    <ligand>
        <name>AMP</name>
        <dbReference type="ChEBI" id="CHEBI:456215"/>
    </ligand>
</feature>
<comment type="caution">
    <text evidence="11">The sequence shown here is derived from an EMBL/GenBank/DDBJ whole genome shotgun (WGS) entry which is preliminary data.</text>
</comment>
<feature type="region of interest" description="Disordered" evidence="8">
    <location>
        <begin position="536"/>
        <end position="678"/>
    </location>
</feature>
<dbReference type="GO" id="GO:0046872">
    <property type="term" value="F:metal ion binding"/>
    <property type="evidence" value="ECO:0007669"/>
    <property type="project" value="UniProtKB-KW"/>
</dbReference>